<organism evidence="2 3">
    <name type="scientific">Halogranum amylolyticum</name>
    <dbReference type="NCBI Taxonomy" id="660520"/>
    <lineage>
        <taxon>Archaea</taxon>
        <taxon>Methanobacteriati</taxon>
        <taxon>Methanobacteriota</taxon>
        <taxon>Stenosarchaea group</taxon>
        <taxon>Halobacteria</taxon>
        <taxon>Halobacteriales</taxon>
        <taxon>Haloferacaceae</taxon>
    </lineage>
</organism>
<evidence type="ECO:0000259" key="1">
    <source>
        <dbReference type="Pfam" id="PF01978"/>
    </source>
</evidence>
<dbReference type="InterPro" id="IPR002831">
    <property type="entry name" value="Tscrpt_reg_TrmB_N"/>
</dbReference>
<proteinExistence type="predicted"/>
<dbReference type="OrthoDB" id="182995at2157"/>
<reference evidence="3" key="1">
    <citation type="submission" date="2016-10" db="EMBL/GenBank/DDBJ databases">
        <authorList>
            <person name="Varghese N."/>
            <person name="Submissions S."/>
        </authorList>
    </citation>
    <scope>NUCLEOTIDE SEQUENCE [LARGE SCALE GENOMIC DNA]</scope>
    <source>
        <strain evidence="3">CGMCC 1.10121</strain>
    </source>
</reference>
<evidence type="ECO:0000313" key="3">
    <source>
        <dbReference type="Proteomes" id="UP000199126"/>
    </source>
</evidence>
<keyword evidence="3" id="KW-1185">Reference proteome</keyword>
<dbReference type="RefSeq" id="WP_089821804.1">
    <property type="nucleotide sequence ID" value="NZ_FODV01000002.1"/>
</dbReference>
<feature type="domain" description="Transcription regulator TrmB N-terminal" evidence="1">
    <location>
        <begin position="27"/>
        <end position="69"/>
    </location>
</feature>
<dbReference type="InterPro" id="IPR036388">
    <property type="entry name" value="WH-like_DNA-bd_sf"/>
</dbReference>
<dbReference type="Gene3D" id="1.10.10.10">
    <property type="entry name" value="Winged helix-like DNA-binding domain superfamily/Winged helix DNA-binding domain"/>
    <property type="match status" value="1"/>
</dbReference>
<protein>
    <submittedName>
        <fullName evidence="2">Sugar-specific transcriptional regulator TrmB</fullName>
    </submittedName>
</protein>
<dbReference type="SUPFAM" id="SSF46785">
    <property type="entry name" value="Winged helix' DNA-binding domain"/>
    <property type="match status" value="1"/>
</dbReference>
<dbReference type="Proteomes" id="UP000199126">
    <property type="component" value="Unassembled WGS sequence"/>
</dbReference>
<dbReference type="AlphaFoldDB" id="A0A1H8PSX3"/>
<name>A0A1H8PSX3_9EURY</name>
<dbReference type="Pfam" id="PF01978">
    <property type="entry name" value="TrmB"/>
    <property type="match status" value="1"/>
</dbReference>
<evidence type="ECO:0000313" key="2">
    <source>
        <dbReference type="EMBL" id="SEO45050.1"/>
    </source>
</evidence>
<dbReference type="InterPro" id="IPR036390">
    <property type="entry name" value="WH_DNA-bd_sf"/>
</dbReference>
<accession>A0A1H8PSX3</accession>
<gene>
    <name evidence="2" type="ORF">SAMN04487948_102476</name>
</gene>
<dbReference type="EMBL" id="FODV01000002">
    <property type="protein sequence ID" value="SEO45050.1"/>
    <property type="molecule type" value="Genomic_DNA"/>
</dbReference>
<sequence>MSSQLTLDTTPQNAIPGTLTSPATKLVYLYLQTRENRTITDLTEDLGLQKISLYPILQSLESKGLVHRDGEYVATAA</sequence>